<evidence type="ECO:0000313" key="8">
    <source>
        <dbReference type="EMBL" id="PZD71904.1"/>
    </source>
</evidence>
<evidence type="ECO:0000256" key="2">
    <source>
        <dbReference type="ARBA" id="ARBA00022485"/>
    </source>
</evidence>
<dbReference type="InterPro" id="IPR034391">
    <property type="entry name" value="AdoMet-like_SPASM_containing"/>
</dbReference>
<dbReference type="Proteomes" id="UP000248857">
    <property type="component" value="Unassembled WGS sequence"/>
</dbReference>
<dbReference type="CDD" id="cd01335">
    <property type="entry name" value="Radical_SAM"/>
    <property type="match status" value="1"/>
</dbReference>
<dbReference type="RefSeq" id="WP_110987571.1">
    <property type="nucleotide sequence ID" value="NZ_CAWNWM010000013.1"/>
</dbReference>
<dbReference type="PANTHER" id="PTHR11228:SF7">
    <property type="entry name" value="PQQA PEPTIDE CYCLASE"/>
    <property type="match status" value="1"/>
</dbReference>
<proteinExistence type="predicted"/>
<dbReference type="InterPro" id="IPR013785">
    <property type="entry name" value="Aldolase_TIM"/>
</dbReference>
<evidence type="ECO:0000256" key="5">
    <source>
        <dbReference type="ARBA" id="ARBA00023004"/>
    </source>
</evidence>
<dbReference type="PROSITE" id="PS51918">
    <property type="entry name" value="RADICAL_SAM"/>
    <property type="match status" value="1"/>
</dbReference>
<evidence type="ECO:0000256" key="4">
    <source>
        <dbReference type="ARBA" id="ARBA00022723"/>
    </source>
</evidence>
<keyword evidence="8" id="KW-0808">Transferase</keyword>
<gene>
    <name evidence="8" type="primary">mftC_6</name>
    <name evidence="8" type="ORF">C1752_04333</name>
</gene>
<evidence type="ECO:0000256" key="3">
    <source>
        <dbReference type="ARBA" id="ARBA00022691"/>
    </source>
</evidence>
<dbReference type="InterPro" id="IPR058240">
    <property type="entry name" value="rSAM_sf"/>
</dbReference>
<dbReference type="EMBL" id="PQWO01000013">
    <property type="protein sequence ID" value="PZD71904.1"/>
    <property type="molecule type" value="Genomic_DNA"/>
</dbReference>
<evidence type="ECO:0000313" key="9">
    <source>
        <dbReference type="Proteomes" id="UP000248857"/>
    </source>
</evidence>
<dbReference type="AlphaFoldDB" id="A0A2W1JP24"/>
<dbReference type="GO" id="GO:0051536">
    <property type="term" value="F:iron-sulfur cluster binding"/>
    <property type="evidence" value="ECO:0007669"/>
    <property type="project" value="UniProtKB-KW"/>
</dbReference>
<sequence length="351" mass="40074">MFRISGEKFNTLLKQVRHPDKIINDLGMRVGYLLKLKHLPFLPSSLEVEPINSCNFRCPHCQVTHWDKEALKLKIDRFEAILKQLPKLIWVKLQGMGEPLLNRELIPMLELGESKNIKMSLTTNGSLLSGKAAHSLADLTNTSINVSIDGASAQTFEQIRVGGKFDVVCKNIKEFMNLVDHKNKSNINAWMVLTKRNFHEADDVVKLVKELGLKSLTLQIFINDWGKDDLSEYADSISLVSDESFSKQLNQVLSQVKETAAKEDVDLRVFDGDFYTESNICSWPWKSSYICSNGDVVPCCMLADSDTVKMGNVFEEDFKDIWNSEKYQDFRVRHIKHDLPSYCQHCYTDVS</sequence>
<dbReference type="CDD" id="cd21109">
    <property type="entry name" value="SPASM"/>
    <property type="match status" value="1"/>
</dbReference>
<comment type="caution">
    <text evidence="8">The sequence shown here is derived from an EMBL/GenBank/DDBJ whole genome shotgun (WGS) entry which is preliminary data.</text>
</comment>
<dbReference type="Gene3D" id="3.20.20.70">
    <property type="entry name" value="Aldolase class I"/>
    <property type="match status" value="1"/>
</dbReference>
<dbReference type="InterPro" id="IPR007197">
    <property type="entry name" value="rSAM"/>
</dbReference>
<dbReference type="GO" id="GO:0016740">
    <property type="term" value="F:transferase activity"/>
    <property type="evidence" value="ECO:0007669"/>
    <property type="project" value="UniProtKB-KW"/>
</dbReference>
<reference evidence="8 9" key="1">
    <citation type="journal article" date="2018" name="Sci. Rep.">
        <title>A novel species of the marine cyanobacterium Acaryochloris with a unique pigment content and lifestyle.</title>
        <authorList>
            <person name="Partensky F."/>
            <person name="Six C."/>
            <person name="Ratin M."/>
            <person name="Garczarek L."/>
            <person name="Vaulot D."/>
            <person name="Probert I."/>
            <person name="Calteau A."/>
            <person name="Gourvil P."/>
            <person name="Marie D."/>
            <person name="Grebert T."/>
            <person name="Bouchier C."/>
            <person name="Le Panse S."/>
            <person name="Gachenot M."/>
            <person name="Rodriguez F."/>
            <person name="Garrido J.L."/>
        </authorList>
    </citation>
    <scope>NUCLEOTIDE SEQUENCE [LARGE SCALE GENOMIC DNA]</scope>
    <source>
        <strain evidence="8 9">RCC1774</strain>
    </source>
</reference>
<comment type="cofactor">
    <cofactor evidence="1">
        <name>[4Fe-4S] cluster</name>
        <dbReference type="ChEBI" id="CHEBI:49883"/>
    </cofactor>
</comment>
<organism evidence="8 9">
    <name type="scientific">Acaryochloris thomasi RCC1774</name>
    <dbReference type="NCBI Taxonomy" id="1764569"/>
    <lineage>
        <taxon>Bacteria</taxon>
        <taxon>Bacillati</taxon>
        <taxon>Cyanobacteriota</taxon>
        <taxon>Cyanophyceae</taxon>
        <taxon>Acaryochloridales</taxon>
        <taxon>Acaryochloridaceae</taxon>
        <taxon>Acaryochloris</taxon>
        <taxon>Acaryochloris thomasi</taxon>
    </lineage>
</organism>
<dbReference type="SFLD" id="SFLDG01067">
    <property type="entry name" value="SPASM/twitch_domain_containing"/>
    <property type="match status" value="1"/>
</dbReference>
<evidence type="ECO:0000256" key="1">
    <source>
        <dbReference type="ARBA" id="ARBA00001966"/>
    </source>
</evidence>
<accession>A0A2W1JP24</accession>
<keyword evidence="9" id="KW-1185">Reference proteome</keyword>
<keyword evidence="2" id="KW-0004">4Fe-4S</keyword>
<name>A0A2W1JP24_9CYAN</name>
<dbReference type="SUPFAM" id="SSF102114">
    <property type="entry name" value="Radical SAM enzymes"/>
    <property type="match status" value="1"/>
</dbReference>
<evidence type="ECO:0000259" key="7">
    <source>
        <dbReference type="PROSITE" id="PS51918"/>
    </source>
</evidence>
<dbReference type="GO" id="GO:0046872">
    <property type="term" value="F:metal ion binding"/>
    <property type="evidence" value="ECO:0007669"/>
    <property type="project" value="UniProtKB-KW"/>
</dbReference>
<protein>
    <submittedName>
        <fullName evidence="8">Mycofactocin radical SAM maturase MftC</fullName>
        <ecNumber evidence="8">2.-.-.-</ecNumber>
    </submittedName>
</protein>
<keyword evidence="4" id="KW-0479">Metal-binding</keyword>
<dbReference type="SFLD" id="SFLDS00029">
    <property type="entry name" value="Radical_SAM"/>
    <property type="match status" value="1"/>
</dbReference>
<dbReference type="Pfam" id="PF04055">
    <property type="entry name" value="Radical_SAM"/>
    <property type="match status" value="1"/>
</dbReference>
<evidence type="ECO:0000256" key="6">
    <source>
        <dbReference type="ARBA" id="ARBA00023014"/>
    </source>
</evidence>
<keyword evidence="3" id="KW-0949">S-adenosyl-L-methionine</keyword>
<dbReference type="Pfam" id="PF13186">
    <property type="entry name" value="SPASM"/>
    <property type="match status" value="1"/>
</dbReference>
<keyword evidence="5" id="KW-0408">Iron</keyword>
<dbReference type="EC" id="2.-.-.-" evidence="8"/>
<dbReference type="InterPro" id="IPR023885">
    <property type="entry name" value="4Fe4S-binding_SPASM_dom"/>
</dbReference>
<keyword evidence="6" id="KW-0411">Iron-sulfur</keyword>
<dbReference type="SFLD" id="SFLDG01387">
    <property type="entry name" value="BtrN-like_SPASM_domain_contain"/>
    <property type="match status" value="1"/>
</dbReference>
<feature type="domain" description="Radical SAM core" evidence="7">
    <location>
        <begin position="40"/>
        <end position="262"/>
    </location>
</feature>
<dbReference type="PANTHER" id="PTHR11228">
    <property type="entry name" value="RADICAL SAM DOMAIN PROTEIN"/>
    <property type="match status" value="1"/>
</dbReference>
<dbReference type="OrthoDB" id="9763993at2"/>
<dbReference type="InterPro" id="IPR050377">
    <property type="entry name" value="Radical_SAM_PqqE_MftC-like"/>
</dbReference>